<dbReference type="InterPro" id="IPR051786">
    <property type="entry name" value="ASN_synthetase/amidase"/>
</dbReference>
<protein>
    <recommendedName>
        <fullName evidence="3">asparagine synthase (glutamine-hydrolyzing)</fullName>
        <ecNumber evidence="3">6.3.5.4</ecNumber>
    </recommendedName>
</protein>
<feature type="binding site" evidence="8">
    <location>
        <begin position="267"/>
        <end position="268"/>
    </location>
    <ligand>
        <name>ATP</name>
        <dbReference type="ChEBI" id="CHEBI:30616"/>
    </ligand>
</feature>
<dbReference type="InterPro" id="IPR001962">
    <property type="entry name" value="Asn_synthase"/>
</dbReference>
<evidence type="ECO:0000313" key="11">
    <source>
        <dbReference type="Proteomes" id="UP000199013"/>
    </source>
</evidence>
<dbReference type="Proteomes" id="UP000199013">
    <property type="component" value="Unassembled WGS sequence"/>
</dbReference>
<evidence type="ECO:0000256" key="6">
    <source>
        <dbReference type="ARBA" id="ARBA00022888"/>
    </source>
</evidence>
<evidence type="ECO:0000256" key="1">
    <source>
        <dbReference type="ARBA" id="ARBA00005187"/>
    </source>
</evidence>
<dbReference type="PANTHER" id="PTHR43284">
    <property type="entry name" value="ASPARAGINE SYNTHETASE (GLUTAMINE-HYDROLYZING)"/>
    <property type="match status" value="1"/>
</dbReference>
<evidence type="ECO:0000256" key="5">
    <source>
        <dbReference type="ARBA" id="ARBA00022840"/>
    </source>
</evidence>
<comment type="similarity">
    <text evidence="2">Belongs to the asparagine synthetase family.</text>
</comment>
<evidence type="ECO:0000259" key="9">
    <source>
        <dbReference type="PROSITE" id="PS51278"/>
    </source>
</evidence>
<feature type="domain" description="Glutamine amidotransferase type-2" evidence="9">
    <location>
        <begin position="1"/>
        <end position="112"/>
    </location>
</feature>
<keyword evidence="5 8" id="KW-0067">ATP-binding</keyword>
<dbReference type="EMBL" id="FLUV01001905">
    <property type="protein sequence ID" value="SBW25462.1"/>
    <property type="molecule type" value="Genomic_DNA"/>
</dbReference>
<sequence>MIGKAYHRWGTRCVDHFAGMFAFAVHERDTGRLVLGRDRLGIKPLYVTGNSARLRFASTLPALLAAGGVSGEIDLVALHHYLSFHSVVPAPRTILRDVRKLPAATVRTIEADGSSTDELYWRPDFSRDPAYAGWSEEDWREAIGERLRTAVRRRMVADVGVGVLLSGGLDSSLIVALLAEAGQSGLATFSVGFEAAGGESGDEFAYSDVIAAHFGTDHHQIRVASERLLPAIDRAVASMSEPMVSHDCVAFHLLSQEVSRHVKVVQSGQGADEVFAGYSWYPPLAGVRREEAVEDYLRVFADRSHAAINAVLEPEYALDTDASRAFVTAHFAEPGAASAVDAALRIDSTVMLVEDPVKRVDNMTMASGLEARTPFLDHELVELAAACPPGLKLASGGKGILKDIGRPIMPAEVIDRPKGYFPVPAIRHLSGVYLDRVRESLTDPVAKARGLFRADWVEAMLAAPNDNRTTLGANALWQAALLEMWLQTQGVS</sequence>
<dbReference type="NCBIfam" id="TIGR03104">
    <property type="entry name" value="trio_amidotrans"/>
    <property type="match status" value="1"/>
</dbReference>
<evidence type="ECO:0000313" key="10">
    <source>
        <dbReference type="EMBL" id="SBW25462.1"/>
    </source>
</evidence>
<dbReference type="InterPro" id="IPR017535">
    <property type="entry name" value="Asparagine_synth"/>
</dbReference>
<keyword evidence="4 8" id="KW-0547">Nucleotide-binding</keyword>
<evidence type="ECO:0000256" key="8">
    <source>
        <dbReference type="PIRSR" id="PIRSR001589-2"/>
    </source>
</evidence>
<dbReference type="GO" id="GO:0005524">
    <property type="term" value="F:ATP binding"/>
    <property type="evidence" value="ECO:0007669"/>
    <property type="project" value="UniProtKB-KW"/>
</dbReference>
<dbReference type="CDD" id="cd01991">
    <property type="entry name" value="Asn_synthase_B_C"/>
    <property type="match status" value="1"/>
</dbReference>
<keyword evidence="11" id="KW-1185">Reference proteome</keyword>
<evidence type="ECO:0000256" key="3">
    <source>
        <dbReference type="ARBA" id="ARBA00012737"/>
    </source>
</evidence>
<dbReference type="Gene3D" id="3.60.20.10">
    <property type="entry name" value="Glutamine Phosphoribosylpyrophosphate, subunit 1, domain 1"/>
    <property type="match status" value="1"/>
</dbReference>
<keyword evidence="6" id="KW-0061">Asparagine biosynthesis</keyword>
<dbReference type="PANTHER" id="PTHR43284:SF1">
    <property type="entry name" value="ASPARAGINE SYNTHETASE"/>
    <property type="match status" value="1"/>
</dbReference>
<dbReference type="GO" id="GO:0005829">
    <property type="term" value="C:cytosol"/>
    <property type="evidence" value="ECO:0007669"/>
    <property type="project" value="TreeGrafter"/>
</dbReference>
<dbReference type="GO" id="GO:0006529">
    <property type="term" value="P:asparagine biosynthetic process"/>
    <property type="evidence" value="ECO:0007669"/>
    <property type="project" value="UniProtKB-KW"/>
</dbReference>
<dbReference type="EC" id="6.3.5.4" evidence="3"/>
<evidence type="ECO:0000256" key="2">
    <source>
        <dbReference type="ARBA" id="ARBA00005752"/>
    </source>
</evidence>
<keyword evidence="6" id="KW-0028">Amino-acid biosynthesis</keyword>
<comment type="catalytic activity">
    <reaction evidence="7">
        <text>L-aspartate + L-glutamine + ATP + H2O = L-asparagine + L-glutamate + AMP + diphosphate + H(+)</text>
        <dbReference type="Rhea" id="RHEA:12228"/>
        <dbReference type="ChEBI" id="CHEBI:15377"/>
        <dbReference type="ChEBI" id="CHEBI:15378"/>
        <dbReference type="ChEBI" id="CHEBI:29985"/>
        <dbReference type="ChEBI" id="CHEBI:29991"/>
        <dbReference type="ChEBI" id="CHEBI:30616"/>
        <dbReference type="ChEBI" id="CHEBI:33019"/>
        <dbReference type="ChEBI" id="CHEBI:58048"/>
        <dbReference type="ChEBI" id="CHEBI:58359"/>
        <dbReference type="ChEBI" id="CHEBI:456215"/>
        <dbReference type="EC" id="6.3.5.4"/>
    </reaction>
</comment>
<feature type="binding site" evidence="8">
    <location>
        <position position="164"/>
    </location>
    <ligand>
        <name>ATP</name>
        <dbReference type="ChEBI" id="CHEBI:30616"/>
    </ligand>
</feature>
<dbReference type="Gene3D" id="3.40.50.620">
    <property type="entry name" value="HUPs"/>
    <property type="match status" value="1"/>
</dbReference>
<dbReference type="SUPFAM" id="SSF56235">
    <property type="entry name" value="N-terminal nucleophile aminohydrolases (Ntn hydrolases)"/>
    <property type="match status" value="1"/>
</dbReference>
<organism evidence="10 11">
    <name type="scientific">Candidatus Protofrankia californiensis</name>
    <dbReference type="NCBI Taxonomy" id="1839754"/>
    <lineage>
        <taxon>Bacteria</taxon>
        <taxon>Bacillati</taxon>
        <taxon>Actinomycetota</taxon>
        <taxon>Actinomycetes</taxon>
        <taxon>Frankiales</taxon>
        <taxon>Frankiaceae</taxon>
        <taxon>Protofrankia</taxon>
    </lineage>
</organism>
<dbReference type="InterPro" id="IPR006426">
    <property type="entry name" value="Asn_synth_AEB"/>
</dbReference>
<dbReference type="AlphaFoldDB" id="A0A1C3P6N4"/>
<name>A0A1C3P6N4_9ACTN</name>
<dbReference type="InterPro" id="IPR017932">
    <property type="entry name" value="GATase_2_dom"/>
</dbReference>
<comment type="pathway">
    <text evidence="1">Amino-acid biosynthesis; L-asparagine biosynthesis; L-asparagine from L-aspartate (L-Gln route): step 1/1.</text>
</comment>
<reference evidence="11" key="1">
    <citation type="submission" date="2016-02" db="EMBL/GenBank/DDBJ databases">
        <authorList>
            <person name="Wibberg D."/>
        </authorList>
    </citation>
    <scope>NUCLEOTIDE SEQUENCE [LARGE SCALE GENOMIC DNA]</scope>
</reference>
<dbReference type="GO" id="GO:0004066">
    <property type="term" value="F:asparagine synthase (glutamine-hydrolyzing) activity"/>
    <property type="evidence" value="ECO:0007669"/>
    <property type="project" value="UniProtKB-EC"/>
</dbReference>
<evidence type="ECO:0000256" key="7">
    <source>
        <dbReference type="ARBA" id="ARBA00048741"/>
    </source>
</evidence>
<dbReference type="InterPro" id="IPR014729">
    <property type="entry name" value="Rossmann-like_a/b/a_fold"/>
</dbReference>
<proteinExistence type="inferred from homology"/>
<dbReference type="Pfam" id="PF00733">
    <property type="entry name" value="Asn_synthase"/>
    <property type="match status" value="1"/>
</dbReference>
<dbReference type="InterPro" id="IPR029055">
    <property type="entry name" value="Ntn_hydrolases_N"/>
</dbReference>
<evidence type="ECO:0000256" key="4">
    <source>
        <dbReference type="ARBA" id="ARBA00022741"/>
    </source>
</evidence>
<dbReference type="PROSITE" id="PS51278">
    <property type="entry name" value="GATASE_TYPE_2"/>
    <property type="match status" value="1"/>
</dbReference>
<dbReference type="Pfam" id="PF13537">
    <property type="entry name" value="GATase_7"/>
    <property type="match status" value="1"/>
</dbReference>
<gene>
    <name evidence="10" type="ORF">FDG2_4560</name>
</gene>
<feature type="binding site" evidence="8">
    <location>
        <position position="191"/>
    </location>
    <ligand>
        <name>ATP</name>
        <dbReference type="ChEBI" id="CHEBI:30616"/>
    </ligand>
</feature>
<accession>A0A1C3P6N4</accession>
<dbReference type="PIRSF" id="PIRSF001589">
    <property type="entry name" value="Asn_synthetase_glu-h"/>
    <property type="match status" value="1"/>
</dbReference>
<dbReference type="SUPFAM" id="SSF52402">
    <property type="entry name" value="Adenine nucleotide alpha hydrolases-like"/>
    <property type="match status" value="1"/>
</dbReference>
<dbReference type="NCBIfam" id="TIGR01536">
    <property type="entry name" value="asn_synth_AEB"/>
    <property type="match status" value="1"/>
</dbReference>